<evidence type="ECO:0000313" key="1">
    <source>
        <dbReference type="EMBL" id="NYI41261.1"/>
    </source>
</evidence>
<dbReference type="InterPro" id="IPR046040">
    <property type="entry name" value="DUF5998"/>
</dbReference>
<evidence type="ECO:0008006" key="3">
    <source>
        <dbReference type="Google" id="ProtNLM"/>
    </source>
</evidence>
<keyword evidence="2" id="KW-1185">Reference proteome</keyword>
<protein>
    <recommendedName>
        <fullName evidence="3">Phosphodiesterase</fullName>
    </recommendedName>
</protein>
<dbReference type="EMBL" id="JACBZO010000001">
    <property type="protein sequence ID" value="NYI41261.1"/>
    <property type="molecule type" value="Genomic_DNA"/>
</dbReference>
<proteinExistence type="predicted"/>
<comment type="caution">
    <text evidence="1">The sequence shown here is derived from an EMBL/GenBank/DDBJ whole genome shotgun (WGS) entry which is preliminary data.</text>
</comment>
<accession>A0A7Y9ZDC5</accession>
<dbReference type="Proteomes" id="UP000547973">
    <property type="component" value="Unassembled WGS sequence"/>
</dbReference>
<name>A0A7Y9ZDC5_9MICO</name>
<organism evidence="1 2">
    <name type="scientific">Demequina lutea</name>
    <dbReference type="NCBI Taxonomy" id="431489"/>
    <lineage>
        <taxon>Bacteria</taxon>
        <taxon>Bacillati</taxon>
        <taxon>Actinomycetota</taxon>
        <taxon>Actinomycetes</taxon>
        <taxon>Micrococcales</taxon>
        <taxon>Demequinaceae</taxon>
        <taxon>Demequina</taxon>
    </lineage>
</organism>
<sequence length="186" mass="19662">MSSTLAQAVVGAGYYPALAQHVLRTAIGDEKVTAHFVHAETTFDSTEVRRHMSVLVLTESRLLRMHIDDGAGPESGGAHAASATVESAQLSSITSVAVTHVVHEPENFREGDVPTELVLAVGWGIHARVDLEPATCGDENCDADHGYTGDITGDDTLSRVSVIADGEASVRALEDFARALHHAVGR</sequence>
<reference evidence="1 2" key="1">
    <citation type="submission" date="2020-07" db="EMBL/GenBank/DDBJ databases">
        <title>Sequencing the genomes of 1000 actinobacteria strains.</title>
        <authorList>
            <person name="Klenk H.-P."/>
        </authorList>
    </citation>
    <scope>NUCLEOTIDE SEQUENCE [LARGE SCALE GENOMIC DNA]</scope>
    <source>
        <strain evidence="1 2">DSM 19970</strain>
    </source>
</reference>
<dbReference type="RefSeq" id="WP_062075061.1">
    <property type="nucleotide sequence ID" value="NZ_BBRC01000005.1"/>
</dbReference>
<dbReference type="Pfam" id="PF19461">
    <property type="entry name" value="DUF5998"/>
    <property type="match status" value="1"/>
</dbReference>
<dbReference type="AlphaFoldDB" id="A0A7Y9ZDC5"/>
<gene>
    <name evidence="1" type="ORF">BKA03_001380</name>
</gene>
<dbReference type="OrthoDB" id="3725224at2"/>
<evidence type="ECO:0000313" key="2">
    <source>
        <dbReference type="Proteomes" id="UP000547973"/>
    </source>
</evidence>